<keyword evidence="9" id="KW-0564">Palmitate</keyword>
<keyword evidence="17" id="KW-1185">Reference proteome</keyword>
<dbReference type="InterPro" id="IPR046357">
    <property type="entry name" value="PPIase_dom_sf"/>
</dbReference>
<keyword evidence="14" id="KW-0812">Transmembrane</keyword>
<dbReference type="OrthoDB" id="2194386at2"/>
<dbReference type="PANTHER" id="PTHR47245:SF1">
    <property type="entry name" value="FOLDASE PROTEIN PRSA"/>
    <property type="match status" value="1"/>
</dbReference>
<dbReference type="STRING" id="873449.STRCR_2085"/>
<dbReference type="RefSeq" id="WP_004229911.1">
    <property type="nucleotide sequence ID" value="NZ_AEUV02000002.1"/>
</dbReference>
<evidence type="ECO:0000256" key="1">
    <source>
        <dbReference type="ARBA" id="ARBA00000971"/>
    </source>
</evidence>
<keyword evidence="10 12" id="KW-0413">Isomerase</keyword>
<evidence type="ECO:0000256" key="10">
    <source>
        <dbReference type="ARBA" id="ARBA00023235"/>
    </source>
</evidence>
<dbReference type="SUPFAM" id="SSF54534">
    <property type="entry name" value="FKBP-like"/>
    <property type="match status" value="1"/>
</dbReference>
<dbReference type="AlphaFoldDB" id="G5JS05"/>
<dbReference type="InterPro" id="IPR050245">
    <property type="entry name" value="PrsA_foldase"/>
</dbReference>
<comment type="caution">
    <text evidence="16">The sequence shown here is derived from an EMBL/GenBank/DDBJ whole genome shotgun (WGS) entry which is preliminary data.</text>
</comment>
<accession>G5JS05</accession>
<feature type="domain" description="PpiC" evidence="15">
    <location>
        <begin position="201"/>
        <end position="273"/>
    </location>
</feature>
<evidence type="ECO:0000256" key="13">
    <source>
        <dbReference type="SAM" id="MobiDB-lite"/>
    </source>
</evidence>
<feature type="compositionally biased region" description="Basic residues" evidence="13">
    <location>
        <begin position="14"/>
        <end position="29"/>
    </location>
</feature>
<dbReference type="eggNOG" id="COG0760">
    <property type="taxonomic scope" value="Bacteria"/>
</dbReference>
<evidence type="ECO:0000256" key="4">
    <source>
        <dbReference type="ARBA" id="ARBA00006071"/>
    </source>
</evidence>
<keyword evidence="6 12" id="KW-0732">Signal</keyword>
<organism evidence="16 17">
    <name type="scientific">Streptococcus criceti HS-6</name>
    <dbReference type="NCBI Taxonomy" id="873449"/>
    <lineage>
        <taxon>Bacteria</taxon>
        <taxon>Bacillati</taxon>
        <taxon>Bacillota</taxon>
        <taxon>Bacilli</taxon>
        <taxon>Lactobacillales</taxon>
        <taxon>Streptococcaceae</taxon>
        <taxon>Streptococcus</taxon>
    </lineage>
</organism>
<gene>
    <name evidence="12" type="primary">prsA</name>
    <name evidence="16" type="ORF">STRCR_2085</name>
</gene>
<evidence type="ECO:0000256" key="11">
    <source>
        <dbReference type="ARBA" id="ARBA00023288"/>
    </source>
</evidence>
<evidence type="ECO:0000256" key="6">
    <source>
        <dbReference type="ARBA" id="ARBA00022729"/>
    </source>
</evidence>
<dbReference type="GO" id="GO:0003755">
    <property type="term" value="F:peptidyl-prolyl cis-trans isomerase activity"/>
    <property type="evidence" value="ECO:0007669"/>
    <property type="project" value="UniProtKB-UniRule"/>
</dbReference>
<dbReference type="InterPro" id="IPR023059">
    <property type="entry name" value="Foldase_PrsA"/>
</dbReference>
<comment type="subcellular location">
    <subcellularLocation>
        <location evidence="3">Cell membrane</location>
        <topology evidence="3">Lipid-anchor</topology>
    </subcellularLocation>
</comment>
<feature type="region of interest" description="Disordered" evidence="13">
    <location>
        <begin position="227"/>
        <end position="248"/>
    </location>
</feature>
<dbReference type="InterPro" id="IPR027304">
    <property type="entry name" value="Trigger_fact/SurA_dom_sf"/>
</dbReference>
<evidence type="ECO:0000259" key="15">
    <source>
        <dbReference type="Pfam" id="PF00639"/>
    </source>
</evidence>
<evidence type="ECO:0000256" key="8">
    <source>
        <dbReference type="ARBA" id="ARBA00023136"/>
    </source>
</evidence>
<evidence type="ECO:0000256" key="9">
    <source>
        <dbReference type="ARBA" id="ARBA00023139"/>
    </source>
</evidence>
<name>G5JS05_STRCG</name>
<keyword evidence="11" id="KW-0449">Lipoprotein</keyword>
<dbReference type="GO" id="GO:0006457">
    <property type="term" value="P:protein folding"/>
    <property type="evidence" value="ECO:0007669"/>
    <property type="project" value="UniProtKB-UniRule"/>
</dbReference>
<keyword evidence="14" id="KW-1133">Transmembrane helix</keyword>
<evidence type="ECO:0000256" key="12">
    <source>
        <dbReference type="HAMAP-Rule" id="MF_01145"/>
    </source>
</evidence>
<comment type="similarity">
    <text evidence="4 12">Belongs to the PrsA family.</text>
</comment>
<dbReference type="GO" id="GO:0005886">
    <property type="term" value="C:plasma membrane"/>
    <property type="evidence" value="ECO:0007669"/>
    <property type="project" value="UniProtKB-SubCell"/>
</dbReference>
<keyword evidence="7 12" id="KW-0697">Rotamase</keyword>
<feature type="compositionally biased region" description="Polar residues" evidence="13">
    <location>
        <begin position="227"/>
        <end position="247"/>
    </location>
</feature>
<evidence type="ECO:0000313" key="16">
    <source>
        <dbReference type="EMBL" id="EHI75474.1"/>
    </source>
</evidence>
<dbReference type="SUPFAM" id="SSF109998">
    <property type="entry name" value="Triger factor/SurA peptide-binding domain-like"/>
    <property type="match status" value="1"/>
</dbReference>
<feature type="transmembrane region" description="Helical" evidence="14">
    <location>
        <begin position="49"/>
        <end position="67"/>
    </location>
</feature>
<keyword evidence="5 12" id="KW-1003">Cell membrane</keyword>
<dbReference type="PANTHER" id="PTHR47245">
    <property type="entry name" value="PEPTIDYLPROLYL ISOMERASE"/>
    <property type="match status" value="1"/>
</dbReference>
<dbReference type="HAMAP" id="MF_01145">
    <property type="entry name" value="Foldase_PrsA"/>
    <property type="match status" value="1"/>
</dbReference>
<dbReference type="EMBL" id="AEUV02000002">
    <property type="protein sequence ID" value="EHI75474.1"/>
    <property type="molecule type" value="Genomic_DNA"/>
</dbReference>
<evidence type="ECO:0000256" key="5">
    <source>
        <dbReference type="ARBA" id="ARBA00022475"/>
    </source>
</evidence>
<dbReference type="Pfam" id="PF00639">
    <property type="entry name" value="Rotamase"/>
    <property type="match status" value="1"/>
</dbReference>
<feature type="compositionally biased region" description="Basic and acidic residues" evidence="13">
    <location>
        <begin position="1"/>
        <end position="13"/>
    </location>
</feature>
<dbReference type="Proteomes" id="UP000004322">
    <property type="component" value="Unassembled WGS sequence"/>
</dbReference>
<protein>
    <recommendedName>
        <fullName evidence="12">Foldase protein PrsA</fullName>
        <ecNumber evidence="12">5.2.1.8</ecNumber>
    </recommendedName>
</protein>
<evidence type="ECO:0000256" key="7">
    <source>
        <dbReference type="ARBA" id="ARBA00023110"/>
    </source>
</evidence>
<proteinExistence type="inferred from homology"/>
<dbReference type="EC" id="5.2.1.8" evidence="12"/>
<dbReference type="Gene3D" id="3.10.50.40">
    <property type="match status" value="1"/>
</dbReference>
<comment type="catalytic activity">
    <reaction evidence="1 12">
        <text>[protein]-peptidylproline (omega=180) = [protein]-peptidylproline (omega=0)</text>
        <dbReference type="Rhea" id="RHEA:16237"/>
        <dbReference type="Rhea" id="RHEA-COMP:10747"/>
        <dbReference type="Rhea" id="RHEA-COMP:10748"/>
        <dbReference type="ChEBI" id="CHEBI:83833"/>
        <dbReference type="ChEBI" id="CHEBI:83834"/>
        <dbReference type="EC" id="5.2.1.8"/>
    </reaction>
</comment>
<sequence length="359" mass="40172">MANKKAFQDEVKNKNRRARKDQRKKKKKTQGSLWNSLATIFGSKVFRSLLTFVLAMAIGGVGTYLYMNSRPSQETVLVRMKGKTITVADLYESSKGSDATKSALLQKIFSTMLEDKYGKKVSDDKVNDKYQQYAKQYGNQLTTLLSQNGLTTDTFKQNLRVQALQEYAFRDAAKKDLNDKKLQELYKDYNPEITVSYIKTDDKDKASSLHDQAAADGADFSQIAKDNSGQENVSFDSGTSSDTNAAQNLPPEDVQKAAFKLDNNAVSDVIESEGNDGSKSYYVVKVTAKNEKNPDWKSYKKRLTEIYVNKKIGDSKFTNNVIAKLLKEYNVTIEDKTYSSLLSNYGLDGSTASSSKKSK</sequence>
<evidence type="ECO:0000256" key="2">
    <source>
        <dbReference type="ARBA" id="ARBA00003828"/>
    </source>
</evidence>
<keyword evidence="8 12" id="KW-0472">Membrane</keyword>
<evidence type="ECO:0000256" key="3">
    <source>
        <dbReference type="ARBA" id="ARBA00004193"/>
    </source>
</evidence>
<reference evidence="16" key="1">
    <citation type="submission" date="2011-07" db="EMBL/GenBank/DDBJ databases">
        <authorList>
            <person name="Stanhope M.J."/>
            <person name="Durkin A.S."/>
            <person name="Hostetler J."/>
            <person name="Kim M."/>
            <person name="Radune D."/>
            <person name="Singh I."/>
            <person name="Town C.D."/>
        </authorList>
    </citation>
    <scope>NUCLEOTIDE SEQUENCE [LARGE SCALE GENOMIC DNA]</scope>
    <source>
        <strain evidence="16">HS-6</strain>
    </source>
</reference>
<feature type="region of interest" description="Disordered" evidence="13">
    <location>
        <begin position="1"/>
        <end position="30"/>
    </location>
</feature>
<evidence type="ECO:0000313" key="17">
    <source>
        <dbReference type="Proteomes" id="UP000004322"/>
    </source>
</evidence>
<evidence type="ECO:0000256" key="14">
    <source>
        <dbReference type="SAM" id="Phobius"/>
    </source>
</evidence>
<comment type="function">
    <text evidence="2 12">Plays a major role in protein secretion by helping the post-translocational extracellular folding of several secreted proteins.</text>
</comment>
<dbReference type="InterPro" id="IPR000297">
    <property type="entry name" value="PPIase_PpiC"/>
</dbReference>